<gene>
    <name evidence="1" type="ORF">JNB61_12740</name>
</gene>
<evidence type="ECO:0000313" key="1">
    <source>
        <dbReference type="EMBL" id="MBW9110642.1"/>
    </source>
</evidence>
<sequence>MSIVIDVQELASQALSLLDAGDVPAARALLAAAAESAPHHDHSPSTVALAQSERLARSAATCAMGADLSMTFVVGVDFANGVWPSGAIIPAHSRLGDQALLRAESWSAFLKAGPLAELKSVFVRHPENLRPARRCLTLIAGMPEQIETCPSDAIGPLFRTADDVWGVDDGSHTTRDWLSRLLSVQMARREGGERATRRLMYWAAKAGVPQREVADWMGKPQTYVFRQLKAIELDPSLMTLTPREIYEHHVAREIDRPSLLALLAAYPYEPGSIPDEEPYWGYVPGSLDELTQLASEGRISPEELEVVLAGIEAMAGQHE</sequence>
<accession>A0ABS7I1H9</accession>
<dbReference type="Proteomes" id="UP000777440">
    <property type="component" value="Unassembled WGS sequence"/>
</dbReference>
<organism evidence="1 2">
    <name type="scientific">Microbacterium ureisolvens</name>
    <dbReference type="NCBI Taxonomy" id="2781186"/>
    <lineage>
        <taxon>Bacteria</taxon>
        <taxon>Bacillati</taxon>
        <taxon>Actinomycetota</taxon>
        <taxon>Actinomycetes</taxon>
        <taxon>Micrococcales</taxon>
        <taxon>Microbacteriaceae</taxon>
        <taxon>Microbacterium</taxon>
    </lineage>
</organism>
<dbReference type="RefSeq" id="WP_220339847.1">
    <property type="nucleotide sequence ID" value="NZ_JAEUAX010000006.1"/>
</dbReference>
<keyword evidence="2" id="KW-1185">Reference proteome</keyword>
<name>A0ABS7I1H9_9MICO</name>
<comment type="caution">
    <text evidence="1">The sequence shown here is derived from an EMBL/GenBank/DDBJ whole genome shotgun (WGS) entry which is preliminary data.</text>
</comment>
<protein>
    <submittedName>
        <fullName evidence="1">Uncharacterized protein</fullName>
    </submittedName>
</protein>
<reference evidence="1 2" key="1">
    <citation type="journal article" date="2021" name="MBio">
        <title>Poor Competitiveness of Bradyrhizobium in Pigeon Pea Root Colonization in Indian Soils.</title>
        <authorList>
            <person name="Chalasani D."/>
            <person name="Basu A."/>
            <person name="Pullabhotla S.V.S.R.N."/>
            <person name="Jorrin B."/>
            <person name="Neal A.L."/>
            <person name="Poole P.S."/>
            <person name="Podile A.R."/>
            <person name="Tkacz A."/>
        </authorList>
    </citation>
    <scope>NUCLEOTIDE SEQUENCE [LARGE SCALE GENOMIC DNA]</scope>
    <source>
        <strain evidence="1 2">HU12</strain>
    </source>
</reference>
<proteinExistence type="predicted"/>
<evidence type="ECO:0000313" key="2">
    <source>
        <dbReference type="Proteomes" id="UP000777440"/>
    </source>
</evidence>
<dbReference type="EMBL" id="JAEUAX010000006">
    <property type="protein sequence ID" value="MBW9110642.1"/>
    <property type="molecule type" value="Genomic_DNA"/>
</dbReference>